<name>A0ABW5DWG8_9PROT</name>
<evidence type="ECO:0000313" key="2">
    <source>
        <dbReference type="Proteomes" id="UP001597295"/>
    </source>
</evidence>
<keyword evidence="2" id="KW-1185">Reference proteome</keyword>
<dbReference type="EMBL" id="JBHUIP010000016">
    <property type="protein sequence ID" value="MFD2265467.1"/>
    <property type="molecule type" value="Genomic_DNA"/>
</dbReference>
<accession>A0ABW5DWG8</accession>
<evidence type="ECO:0000313" key="1">
    <source>
        <dbReference type="EMBL" id="MFD2265467.1"/>
    </source>
</evidence>
<comment type="caution">
    <text evidence="1">The sequence shown here is derived from an EMBL/GenBank/DDBJ whole genome shotgun (WGS) entry which is preliminary data.</text>
</comment>
<proteinExistence type="predicted"/>
<dbReference type="RefSeq" id="WP_379878838.1">
    <property type="nucleotide sequence ID" value="NZ_JBHUIP010000016.1"/>
</dbReference>
<gene>
    <name evidence="1" type="ORF">ACFSM5_21375</name>
</gene>
<dbReference type="Proteomes" id="UP001597295">
    <property type="component" value="Unassembled WGS sequence"/>
</dbReference>
<reference evidence="2" key="1">
    <citation type="journal article" date="2019" name="Int. J. Syst. Evol. Microbiol.">
        <title>The Global Catalogue of Microorganisms (GCM) 10K type strain sequencing project: providing services to taxonomists for standard genome sequencing and annotation.</title>
        <authorList>
            <consortium name="The Broad Institute Genomics Platform"/>
            <consortium name="The Broad Institute Genome Sequencing Center for Infectious Disease"/>
            <person name="Wu L."/>
            <person name="Ma J."/>
        </authorList>
    </citation>
    <scope>NUCLEOTIDE SEQUENCE [LARGE SCALE GENOMIC DNA]</scope>
    <source>
        <strain evidence="2">CGMCC 1.19062</strain>
    </source>
</reference>
<organism evidence="1 2">
    <name type="scientific">Lacibacterium aquatile</name>
    <dbReference type="NCBI Taxonomy" id="1168082"/>
    <lineage>
        <taxon>Bacteria</taxon>
        <taxon>Pseudomonadati</taxon>
        <taxon>Pseudomonadota</taxon>
        <taxon>Alphaproteobacteria</taxon>
        <taxon>Rhodospirillales</taxon>
        <taxon>Rhodospirillaceae</taxon>
    </lineage>
</organism>
<sequence length="64" mass="7224">MTDPVALTYGQKGQLMLELRRCLIRLENEENLSEDARNALVSAGKALARLRTDYVNFANDWGPD</sequence>
<protein>
    <submittedName>
        <fullName evidence="1">Uncharacterized protein</fullName>
    </submittedName>
</protein>